<dbReference type="Proteomes" id="UP000005561">
    <property type="component" value="Unassembled WGS sequence"/>
</dbReference>
<organism evidence="1 2">
    <name type="scientific">Marvinbryantia formatexigens DSM 14469</name>
    <dbReference type="NCBI Taxonomy" id="478749"/>
    <lineage>
        <taxon>Bacteria</taxon>
        <taxon>Bacillati</taxon>
        <taxon>Bacillota</taxon>
        <taxon>Clostridia</taxon>
        <taxon>Lachnospirales</taxon>
        <taxon>Lachnospiraceae</taxon>
        <taxon>Marvinbryantia</taxon>
    </lineage>
</organism>
<evidence type="ECO:0000313" key="2">
    <source>
        <dbReference type="Proteomes" id="UP000005561"/>
    </source>
</evidence>
<dbReference type="EMBL" id="ACCL02000018">
    <property type="protein sequence ID" value="EET59517.1"/>
    <property type="molecule type" value="Genomic_DNA"/>
</dbReference>
<proteinExistence type="predicted"/>
<gene>
    <name evidence="1" type="ORF">BRYFOR_08609</name>
</gene>
<dbReference type="AlphaFoldDB" id="C6LIX8"/>
<reference evidence="1" key="1">
    <citation type="submission" date="2009-07" db="EMBL/GenBank/DDBJ databases">
        <authorList>
            <person name="Weinstock G."/>
            <person name="Sodergren E."/>
            <person name="Clifton S."/>
            <person name="Fulton L."/>
            <person name="Fulton B."/>
            <person name="Courtney L."/>
            <person name="Fronick C."/>
            <person name="Harrison M."/>
            <person name="Strong C."/>
            <person name="Farmer C."/>
            <person name="Delahaunty K."/>
            <person name="Markovic C."/>
            <person name="Hall O."/>
            <person name="Minx P."/>
            <person name="Tomlinson C."/>
            <person name="Mitreva M."/>
            <person name="Nelson J."/>
            <person name="Hou S."/>
            <person name="Wollam A."/>
            <person name="Pepin K.H."/>
            <person name="Johnson M."/>
            <person name="Bhonagiri V."/>
            <person name="Nash W.E."/>
            <person name="Warren W."/>
            <person name="Chinwalla A."/>
            <person name="Mardis E.R."/>
            <person name="Wilson R.K."/>
        </authorList>
    </citation>
    <scope>NUCLEOTIDE SEQUENCE [LARGE SCALE GENOMIC DNA]</scope>
    <source>
        <strain evidence="1">DSM 14469</strain>
    </source>
</reference>
<keyword evidence="2" id="KW-1185">Reference proteome</keyword>
<accession>C6LIX8</accession>
<evidence type="ECO:0000313" key="1">
    <source>
        <dbReference type="EMBL" id="EET59517.1"/>
    </source>
</evidence>
<name>C6LIX8_9FIRM</name>
<sequence length="40" mass="4297">MTNTIEKSDKSWYSYTMTEAEGGNISAASGRKIDGKGVIV</sequence>
<protein>
    <submittedName>
        <fullName evidence="1">Uncharacterized protein</fullName>
    </submittedName>
</protein>
<comment type="caution">
    <text evidence="1">The sequence shown here is derived from an EMBL/GenBank/DDBJ whole genome shotgun (WGS) entry which is preliminary data.</text>
</comment>